<feature type="compositionally biased region" description="Low complexity" evidence="1">
    <location>
        <begin position="13"/>
        <end position="22"/>
    </location>
</feature>
<dbReference type="Proteomes" id="UP000609651">
    <property type="component" value="Unassembled WGS sequence"/>
</dbReference>
<keyword evidence="3" id="KW-1185">Reference proteome</keyword>
<evidence type="ECO:0000313" key="3">
    <source>
        <dbReference type="Proteomes" id="UP000609651"/>
    </source>
</evidence>
<name>A0ABX1VAD3_9PLAN</name>
<protein>
    <recommendedName>
        <fullName evidence="4">Transposase</fullName>
    </recommendedName>
</protein>
<feature type="region of interest" description="Disordered" evidence="1">
    <location>
        <begin position="1"/>
        <end position="22"/>
    </location>
</feature>
<dbReference type="RefSeq" id="WP_171183168.1">
    <property type="nucleotide sequence ID" value="NZ_WTPX01000006.1"/>
</dbReference>
<sequence length="107" mass="11982">MTFRDAKQRLKIAQPQNRTTQAARRTAATGFLLCSLVVWWHEAIRPKPADSLRNWPGKRGASFADMLAALRLECLETTSRTAFPTPARGPEVRKVLDHLKTLLTLAA</sequence>
<organism evidence="2 3">
    <name type="scientific">Alienimonas chondri</name>
    <dbReference type="NCBI Taxonomy" id="2681879"/>
    <lineage>
        <taxon>Bacteria</taxon>
        <taxon>Pseudomonadati</taxon>
        <taxon>Planctomycetota</taxon>
        <taxon>Planctomycetia</taxon>
        <taxon>Planctomycetales</taxon>
        <taxon>Planctomycetaceae</taxon>
        <taxon>Alienimonas</taxon>
    </lineage>
</organism>
<dbReference type="EMBL" id="WTPX01000006">
    <property type="protein sequence ID" value="NNJ24338.1"/>
    <property type="molecule type" value="Genomic_DNA"/>
</dbReference>
<reference evidence="2 3" key="1">
    <citation type="journal article" date="2020" name="Syst. Appl. Microbiol.">
        <title>Alienimonas chondri sp. nov., a novel planctomycete isolated from the biofilm of the red alga Chondrus crispus.</title>
        <authorList>
            <person name="Vitorino I."/>
            <person name="Albuquerque L."/>
            <person name="Wiegand S."/>
            <person name="Kallscheuer N."/>
            <person name="da Costa M.S."/>
            <person name="Lobo-da-Cunha A."/>
            <person name="Jogler C."/>
            <person name="Lage O.M."/>
        </authorList>
    </citation>
    <scope>NUCLEOTIDE SEQUENCE [LARGE SCALE GENOMIC DNA]</scope>
    <source>
        <strain evidence="2 3">LzC2</strain>
    </source>
</reference>
<comment type="caution">
    <text evidence="2">The sequence shown here is derived from an EMBL/GenBank/DDBJ whole genome shotgun (WGS) entry which is preliminary data.</text>
</comment>
<evidence type="ECO:0000256" key="1">
    <source>
        <dbReference type="SAM" id="MobiDB-lite"/>
    </source>
</evidence>
<accession>A0ABX1VAD3</accession>
<evidence type="ECO:0000313" key="2">
    <source>
        <dbReference type="EMBL" id="NNJ24338.1"/>
    </source>
</evidence>
<proteinExistence type="predicted"/>
<gene>
    <name evidence="2" type="ORF">LzC2_03940</name>
</gene>
<evidence type="ECO:0008006" key="4">
    <source>
        <dbReference type="Google" id="ProtNLM"/>
    </source>
</evidence>